<organism evidence="1 2">
    <name type="scientific">Pistacia atlantica</name>
    <dbReference type="NCBI Taxonomy" id="434234"/>
    <lineage>
        <taxon>Eukaryota</taxon>
        <taxon>Viridiplantae</taxon>
        <taxon>Streptophyta</taxon>
        <taxon>Embryophyta</taxon>
        <taxon>Tracheophyta</taxon>
        <taxon>Spermatophyta</taxon>
        <taxon>Magnoliopsida</taxon>
        <taxon>eudicotyledons</taxon>
        <taxon>Gunneridae</taxon>
        <taxon>Pentapetalae</taxon>
        <taxon>rosids</taxon>
        <taxon>malvids</taxon>
        <taxon>Sapindales</taxon>
        <taxon>Anacardiaceae</taxon>
        <taxon>Pistacia</taxon>
    </lineage>
</organism>
<sequence>MVGQKTGVIEPAAERCCKSCRYTGNLSLMLEEAFNSGRNQTLIPLTGRFQPMLQSSDENG</sequence>
<evidence type="ECO:0000313" key="1">
    <source>
        <dbReference type="EMBL" id="KAJ0086950.1"/>
    </source>
</evidence>
<protein>
    <submittedName>
        <fullName evidence="1">Uncharacterized protein</fullName>
    </submittedName>
</protein>
<gene>
    <name evidence="1" type="ORF">Patl1_07966</name>
</gene>
<proteinExistence type="predicted"/>
<dbReference type="EMBL" id="CM047906">
    <property type="protein sequence ID" value="KAJ0086950.1"/>
    <property type="molecule type" value="Genomic_DNA"/>
</dbReference>
<evidence type="ECO:0000313" key="2">
    <source>
        <dbReference type="Proteomes" id="UP001164250"/>
    </source>
</evidence>
<name>A0ACC1AJT7_9ROSI</name>
<keyword evidence="2" id="KW-1185">Reference proteome</keyword>
<dbReference type="Proteomes" id="UP001164250">
    <property type="component" value="Chromosome 10"/>
</dbReference>
<comment type="caution">
    <text evidence="1">The sequence shown here is derived from an EMBL/GenBank/DDBJ whole genome shotgun (WGS) entry which is preliminary data.</text>
</comment>
<reference evidence="2" key="1">
    <citation type="journal article" date="2023" name="G3 (Bethesda)">
        <title>Genome assembly and association tests identify interacting loci associated with vigor, precocity, and sex in interspecific pistachio rootstocks.</title>
        <authorList>
            <person name="Palmer W."/>
            <person name="Jacygrad E."/>
            <person name="Sagayaradj S."/>
            <person name="Cavanaugh K."/>
            <person name="Han R."/>
            <person name="Bertier L."/>
            <person name="Beede B."/>
            <person name="Kafkas S."/>
            <person name="Golino D."/>
            <person name="Preece J."/>
            <person name="Michelmore R."/>
        </authorList>
    </citation>
    <scope>NUCLEOTIDE SEQUENCE [LARGE SCALE GENOMIC DNA]</scope>
</reference>
<accession>A0ACC1AJT7</accession>